<comment type="caution">
    <text evidence="2">The sequence shown here is derived from an EMBL/GenBank/DDBJ whole genome shotgun (WGS) entry which is preliminary data.</text>
</comment>
<accession>A0A9W5V5M7</accession>
<dbReference type="Proteomes" id="UP000014023">
    <property type="component" value="Unassembled WGS sequence"/>
</dbReference>
<reference evidence="2 3" key="1">
    <citation type="submission" date="2012-12" db="EMBL/GenBank/DDBJ databases">
        <title>The Genome Sequence of Bacillus cereus VD196.</title>
        <authorList>
            <consortium name="The Broad Institute Genome Sequencing Platform"/>
            <consortium name="The Broad Institute Genome Sequencing Center for Infectious Disease"/>
            <person name="Feldgarden M."/>
            <person name="Van der Auwera G.A."/>
            <person name="Mahillon J."/>
            <person name="Duprez V."/>
            <person name="Timmery S."/>
            <person name="Mattelet C."/>
            <person name="Dierick K."/>
            <person name="Sun M."/>
            <person name="Yu Z."/>
            <person name="Zhu L."/>
            <person name="Hu X."/>
            <person name="Shank E.B."/>
            <person name="Swiecicka I."/>
            <person name="Hansen B.M."/>
            <person name="Andrup L."/>
            <person name="Walker B."/>
            <person name="Young S.K."/>
            <person name="Zeng Q."/>
            <person name="Gargeya S."/>
            <person name="Fitzgerald M."/>
            <person name="Haas B."/>
            <person name="Abouelleil A."/>
            <person name="Alvarado L."/>
            <person name="Arachchi H.M."/>
            <person name="Berlin A.M."/>
            <person name="Chapman S.B."/>
            <person name="Dewar J."/>
            <person name="Goldberg J."/>
            <person name="Griggs A."/>
            <person name="Gujja S."/>
            <person name="Hansen M."/>
            <person name="Howarth C."/>
            <person name="Imamovic A."/>
            <person name="Larimer J."/>
            <person name="McCowan C."/>
            <person name="Murphy C."/>
            <person name="Neiman D."/>
            <person name="Pearson M."/>
            <person name="Priest M."/>
            <person name="Roberts A."/>
            <person name="Saif S."/>
            <person name="Shea T."/>
            <person name="Sisk P."/>
            <person name="Sykes S."/>
            <person name="Wortman J."/>
            <person name="Nusbaum C."/>
            <person name="Birren B."/>
        </authorList>
    </citation>
    <scope>NUCLEOTIDE SEQUENCE [LARGE SCALE GENOMIC DNA]</scope>
    <source>
        <strain evidence="2 3">VD196</strain>
    </source>
</reference>
<evidence type="ECO:0000313" key="2">
    <source>
        <dbReference type="EMBL" id="EOO58637.1"/>
    </source>
</evidence>
<evidence type="ECO:0000259" key="1">
    <source>
        <dbReference type="Pfam" id="PF12323"/>
    </source>
</evidence>
<dbReference type="Pfam" id="PF12323">
    <property type="entry name" value="HTH_OrfB_IS605"/>
    <property type="match status" value="1"/>
</dbReference>
<organism evidence="2 3">
    <name type="scientific">Bacillus cereus VD196</name>
    <dbReference type="NCBI Taxonomy" id="1053243"/>
    <lineage>
        <taxon>Bacteria</taxon>
        <taxon>Bacillati</taxon>
        <taxon>Bacillota</taxon>
        <taxon>Bacilli</taxon>
        <taxon>Bacillales</taxon>
        <taxon>Bacillaceae</taxon>
        <taxon>Bacillus</taxon>
        <taxon>Bacillus cereus group</taxon>
    </lineage>
</organism>
<name>A0A9W5V5M7_BACCE</name>
<protein>
    <recommendedName>
        <fullName evidence="1">Transposase putative helix-turn-helix domain-containing protein</fullName>
    </recommendedName>
</protein>
<dbReference type="InterPro" id="IPR021027">
    <property type="entry name" value="Transposase_put_HTH"/>
</dbReference>
<feature type="domain" description="Transposase putative helix-turn-helix" evidence="1">
    <location>
        <begin position="4"/>
        <end position="48"/>
    </location>
</feature>
<dbReference type="AlphaFoldDB" id="A0A9W5V5M7"/>
<evidence type="ECO:0000313" key="3">
    <source>
        <dbReference type="Proteomes" id="UP000014023"/>
    </source>
</evidence>
<dbReference type="EMBL" id="AHFL01000083">
    <property type="protein sequence ID" value="EOO58637.1"/>
    <property type="molecule type" value="Genomic_DNA"/>
</dbReference>
<sequence length="61" mass="7455">MTKHNKAYKLSLYPTEEQAYLMRKTFGCVRFVYNKMLAEHKEAYEKYKDDKVQPKKFIIME</sequence>
<gene>
    <name evidence="2" type="ORF">IKE_06252</name>
</gene>
<proteinExistence type="predicted"/>